<organism evidence="3 4">
    <name type="scientific">Candidatus Methylophosphatis roskildensis</name>
    <dbReference type="NCBI Taxonomy" id="2899263"/>
    <lineage>
        <taxon>Bacteria</taxon>
        <taxon>Pseudomonadati</taxon>
        <taxon>Pseudomonadota</taxon>
        <taxon>Betaproteobacteria</taxon>
        <taxon>Nitrosomonadales</taxon>
        <taxon>Sterolibacteriaceae</taxon>
        <taxon>Candidatus Methylophosphatis</taxon>
    </lineage>
</organism>
<name>A0A9D7E672_9PROT</name>
<gene>
    <name evidence="3" type="ORF">IPH26_18845</name>
</gene>
<accession>A0A9D7E672</accession>
<feature type="region of interest" description="Disordered" evidence="1">
    <location>
        <begin position="204"/>
        <end position="256"/>
    </location>
</feature>
<protein>
    <submittedName>
        <fullName evidence="3">Uncharacterized protein</fullName>
    </submittedName>
</protein>
<feature type="signal peptide" evidence="2">
    <location>
        <begin position="1"/>
        <end position="23"/>
    </location>
</feature>
<reference evidence="3" key="1">
    <citation type="submission" date="2020-10" db="EMBL/GenBank/DDBJ databases">
        <title>Connecting structure to function with the recovery of over 1000 high-quality activated sludge metagenome-assembled genomes encoding full-length rRNA genes using long-read sequencing.</title>
        <authorList>
            <person name="Singleton C.M."/>
            <person name="Petriglieri F."/>
            <person name="Kristensen J.M."/>
            <person name="Kirkegaard R.H."/>
            <person name="Michaelsen T.Y."/>
            <person name="Andersen M.H."/>
            <person name="Karst S.M."/>
            <person name="Dueholm M.S."/>
            <person name="Nielsen P.H."/>
            <person name="Albertsen M."/>
        </authorList>
    </citation>
    <scope>NUCLEOTIDE SEQUENCE</scope>
    <source>
        <strain evidence="3">Bjer_18-Q3-R1-45_BAT3C.347</strain>
    </source>
</reference>
<keyword evidence="2" id="KW-0732">Signal</keyword>
<feature type="compositionally biased region" description="Pro residues" evidence="1">
    <location>
        <begin position="241"/>
        <end position="250"/>
    </location>
</feature>
<evidence type="ECO:0000256" key="2">
    <source>
        <dbReference type="SAM" id="SignalP"/>
    </source>
</evidence>
<dbReference type="Proteomes" id="UP000807785">
    <property type="component" value="Unassembled WGS sequence"/>
</dbReference>
<evidence type="ECO:0000313" key="4">
    <source>
        <dbReference type="Proteomes" id="UP000807785"/>
    </source>
</evidence>
<dbReference type="AlphaFoldDB" id="A0A9D7E672"/>
<sequence length="256" mass="26478">MLTMLAAGICGFWISTFSTFAAAQSPKLRTCSVAVVKTNLLTVNCPKGRLGDLLTVLREQIGMASDLSAELAATPVSVVLEEATLQAALDQMLANYNYSLDGIPVIAGGRAGGTKVVVYGLRKAAVQDKRNPPTDAPAPGTEPTRSRYPEETPPPTESPGNDSAQPRPAEPQSAEAPDSSSGMPIMDPEVAAKAREAFFANLPAAGTTLPPGAAQVELPPSRPIQNSTGPGDGRQGLPLPDFTPGPPTQTPPGLSQ</sequence>
<feature type="chain" id="PRO_5039720327" evidence="2">
    <location>
        <begin position="24"/>
        <end position="256"/>
    </location>
</feature>
<evidence type="ECO:0000256" key="1">
    <source>
        <dbReference type="SAM" id="MobiDB-lite"/>
    </source>
</evidence>
<comment type="caution">
    <text evidence="3">The sequence shown here is derived from an EMBL/GenBank/DDBJ whole genome shotgun (WGS) entry which is preliminary data.</text>
</comment>
<evidence type="ECO:0000313" key="3">
    <source>
        <dbReference type="EMBL" id="MBK6974894.1"/>
    </source>
</evidence>
<dbReference type="EMBL" id="JADJEV010000005">
    <property type="protein sequence ID" value="MBK6974894.1"/>
    <property type="molecule type" value="Genomic_DNA"/>
</dbReference>
<feature type="region of interest" description="Disordered" evidence="1">
    <location>
        <begin position="127"/>
        <end position="189"/>
    </location>
</feature>
<proteinExistence type="predicted"/>
<feature type="compositionally biased region" description="Low complexity" evidence="1">
    <location>
        <begin position="204"/>
        <end position="214"/>
    </location>
</feature>